<name>A0A7W9LJ10_9ACTN</name>
<dbReference type="InterPro" id="IPR009241">
    <property type="entry name" value="HigB-like"/>
</dbReference>
<keyword evidence="2" id="KW-1185">Reference proteome</keyword>
<dbReference type="EMBL" id="JACHMM010000001">
    <property type="protein sequence ID" value="MBB5785607.1"/>
    <property type="molecule type" value="Genomic_DNA"/>
</dbReference>
<dbReference type="Gene3D" id="3.30.2310.20">
    <property type="entry name" value="RelE-like"/>
    <property type="match status" value="1"/>
</dbReference>
<evidence type="ECO:0000313" key="2">
    <source>
        <dbReference type="Proteomes" id="UP000542813"/>
    </source>
</evidence>
<sequence>MAWEVYVLEDVSQWLLELDGKAFDRIQDAIDQLEDVGPGLGRPMVDTIQGSRHPNMKELRAGSVRILFVFDPDRRAVLLVAGDKAGLWSQWYRRAIPVADRRYDAWLAELAAKEDDDGR</sequence>
<dbReference type="RefSeq" id="WP_184818465.1">
    <property type="nucleotide sequence ID" value="NZ_JACHMM010000001.1"/>
</dbReference>
<dbReference type="InterPro" id="IPR035093">
    <property type="entry name" value="RelE/ParE_toxin_dom_sf"/>
</dbReference>
<dbReference type="Proteomes" id="UP000542813">
    <property type="component" value="Unassembled WGS sequence"/>
</dbReference>
<organism evidence="1 2">
    <name type="scientific">Jiangella mangrovi</name>
    <dbReference type="NCBI Taxonomy" id="1524084"/>
    <lineage>
        <taxon>Bacteria</taxon>
        <taxon>Bacillati</taxon>
        <taxon>Actinomycetota</taxon>
        <taxon>Actinomycetes</taxon>
        <taxon>Jiangellales</taxon>
        <taxon>Jiangellaceae</taxon>
        <taxon>Jiangella</taxon>
    </lineage>
</organism>
<evidence type="ECO:0008006" key="3">
    <source>
        <dbReference type="Google" id="ProtNLM"/>
    </source>
</evidence>
<accession>A0A7W9LJ10</accession>
<reference evidence="1 2" key="1">
    <citation type="submission" date="2020-08" db="EMBL/GenBank/DDBJ databases">
        <title>Sequencing the genomes of 1000 actinobacteria strains.</title>
        <authorList>
            <person name="Klenk H.-P."/>
        </authorList>
    </citation>
    <scope>NUCLEOTIDE SEQUENCE [LARGE SCALE GENOMIC DNA]</scope>
    <source>
        <strain evidence="1 2">DSM 102122</strain>
    </source>
</reference>
<dbReference type="Pfam" id="PF05973">
    <property type="entry name" value="Gp49"/>
    <property type="match status" value="1"/>
</dbReference>
<proteinExistence type="predicted"/>
<protein>
    <recommendedName>
        <fullName evidence="3">DNA-binding protein</fullName>
    </recommendedName>
</protein>
<comment type="caution">
    <text evidence="1">The sequence shown here is derived from an EMBL/GenBank/DDBJ whole genome shotgun (WGS) entry which is preliminary data.</text>
</comment>
<dbReference type="SUPFAM" id="SSF143011">
    <property type="entry name" value="RelE-like"/>
    <property type="match status" value="1"/>
</dbReference>
<evidence type="ECO:0000313" key="1">
    <source>
        <dbReference type="EMBL" id="MBB5785607.1"/>
    </source>
</evidence>
<gene>
    <name evidence="1" type="ORF">HD601_000182</name>
</gene>
<dbReference type="AlphaFoldDB" id="A0A7W9LJ10"/>